<evidence type="ECO:0000256" key="8">
    <source>
        <dbReference type="ARBA" id="ARBA00022777"/>
    </source>
</evidence>
<dbReference type="GO" id="GO:0044209">
    <property type="term" value="P:AMP salvage"/>
    <property type="evidence" value="ECO:0007669"/>
    <property type="project" value="UniProtKB-UniRule"/>
</dbReference>
<evidence type="ECO:0000313" key="14">
    <source>
        <dbReference type="EMBL" id="EJK77320.1"/>
    </source>
</evidence>
<evidence type="ECO:0000256" key="6">
    <source>
        <dbReference type="ARBA" id="ARBA00022726"/>
    </source>
</evidence>
<keyword evidence="6 11" id="KW-0660">Purine salvage</keyword>
<feature type="active site" description="Proton acceptor" evidence="10">
    <location>
        <position position="351"/>
    </location>
</feature>
<dbReference type="eggNOG" id="KOG2854">
    <property type="taxonomic scope" value="Eukaryota"/>
</dbReference>
<dbReference type="InterPro" id="IPR011611">
    <property type="entry name" value="PfkB_dom"/>
</dbReference>
<evidence type="ECO:0000256" key="12">
    <source>
        <dbReference type="SAM" id="MobiDB-lite"/>
    </source>
</evidence>
<evidence type="ECO:0000256" key="10">
    <source>
        <dbReference type="PIRSR" id="PIRSR601805-1"/>
    </source>
</evidence>
<feature type="compositionally biased region" description="Basic and acidic residues" evidence="12">
    <location>
        <begin position="184"/>
        <end position="194"/>
    </location>
</feature>
<keyword evidence="9 11" id="KW-0067">ATP-binding</keyword>
<keyword evidence="7 11" id="KW-0547">Nucleotide-binding</keyword>
<dbReference type="OrthoDB" id="432447at2759"/>
<dbReference type="EMBL" id="AGNL01001027">
    <property type="protein sequence ID" value="EJK77320.1"/>
    <property type="molecule type" value="Genomic_DNA"/>
</dbReference>
<dbReference type="GO" id="GO:0005829">
    <property type="term" value="C:cytosol"/>
    <property type="evidence" value="ECO:0007669"/>
    <property type="project" value="TreeGrafter"/>
</dbReference>
<dbReference type="InterPro" id="IPR002173">
    <property type="entry name" value="Carboh/pur_kinase_PfkB_CS"/>
</dbReference>
<feature type="compositionally biased region" description="Basic and acidic residues" evidence="12">
    <location>
        <begin position="73"/>
        <end position="94"/>
    </location>
</feature>
<evidence type="ECO:0000256" key="11">
    <source>
        <dbReference type="RuleBase" id="RU368116"/>
    </source>
</evidence>
<dbReference type="GO" id="GO:0006144">
    <property type="term" value="P:purine nucleobase metabolic process"/>
    <property type="evidence" value="ECO:0007669"/>
    <property type="project" value="TreeGrafter"/>
</dbReference>
<evidence type="ECO:0000256" key="3">
    <source>
        <dbReference type="ARBA" id="ARBA00010688"/>
    </source>
</evidence>
<feature type="compositionally biased region" description="Basic residues" evidence="12">
    <location>
        <begin position="169"/>
        <end position="183"/>
    </location>
</feature>
<evidence type="ECO:0000259" key="13">
    <source>
        <dbReference type="Pfam" id="PF00294"/>
    </source>
</evidence>
<comment type="caution">
    <text evidence="14">The sequence shown here is derived from an EMBL/GenBank/DDBJ whole genome shotgun (WGS) entry which is preliminary data.</text>
</comment>
<comment type="pathway">
    <text evidence="2 11">Purine metabolism; AMP biosynthesis via salvage pathway; AMP from adenosine: step 1/1.</text>
</comment>
<feature type="region of interest" description="Disordered" evidence="12">
    <location>
        <begin position="54"/>
        <end position="207"/>
    </location>
</feature>
<dbReference type="Pfam" id="PF00294">
    <property type="entry name" value="PfkB"/>
    <property type="match status" value="1"/>
</dbReference>
<feature type="compositionally biased region" description="Basic residues" evidence="12">
    <location>
        <begin position="139"/>
        <end position="158"/>
    </location>
</feature>
<dbReference type="PROSITE" id="PS00584">
    <property type="entry name" value="PFKB_KINASES_2"/>
    <property type="match status" value="1"/>
</dbReference>
<dbReference type="GO" id="GO:0005524">
    <property type="term" value="F:ATP binding"/>
    <property type="evidence" value="ECO:0007669"/>
    <property type="project" value="UniProtKB-UniRule"/>
</dbReference>
<dbReference type="InterPro" id="IPR001805">
    <property type="entry name" value="Adenokinase"/>
</dbReference>
<protein>
    <recommendedName>
        <fullName evidence="4 11">Adenosine kinase</fullName>
        <shortName evidence="11">AK</shortName>
        <ecNumber evidence="4 11">2.7.1.20</ecNumber>
    </recommendedName>
    <alternativeName>
        <fullName evidence="11">Adenosine 5'-phosphotransferase</fullName>
    </alternativeName>
</protein>
<name>K0TIC6_THAOC</name>
<reference evidence="14 15" key="1">
    <citation type="journal article" date="2012" name="Genome Biol.">
        <title>Genome and low-iron response of an oceanic diatom adapted to chronic iron limitation.</title>
        <authorList>
            <person name="Lommer M."/>
            <person name="Specht M."/>
            <person name="Roy A.S."/>
            <person name="Kraemer L."/>
            <person name="Andreson R."/>
            <person name="Gutowska M.A."/>
            <person name="Wolf J."/>
            <person name="Bergner S.V."/>
            <person name="Schilhabel M.B."/>
            <person name="Klostermeier U.C."/>
            <person name="Beiko R.G."/>
            <person name="Rosenstiel P."/>
            <person name="Hippler M."/>
            <person name="Laroche J."/>
        </authorList>
    </citation>
    <scope>NUCLEOTIDE SEQUENCE [LARGE SCALE GENOMIC DNA]</scope>
    <source>
        <strain evidence="14 15">CCMP1005</strain>
    </source>
</reference>
<dbReference type="InterPro" id="IPR029056">
    <property type="entry name" value="Ribokinase-like"/>
</dbReference>
<keyword evidence="15" id="KW-1185">Reference proteome</keyword>
<organism evidence="14 15">
    <name type="scientific">Thalassiosira oceanica</name>
    <name type="common">Marine diatom</name>
    <dbReference type="NCBI Taxonomy" id="159749"/>
    <lineage>
        <taxon>Eukaryota</taxon>
        <taxon>Sar</taxon>
        <taxon>Stramenopiles</taxon>
        <taxon>Ochrophyta</taxon>
        <taxon>Bacillariophyta</taxon>
        <taxon>Coscinodiscophyceae</taxon>
        <taxon>Thalassiosirophycidae</taxon>
        <taxon>Thalassiosirales</taxon>
        <taxon>Thalassiosiraceae</taxon>
        <taxon>Thalassiosira</taxon>
    </lineage>
</organism>
<keyword evidence="5 11" id="KW-0808">Transferase</keyword>
<dbReference type="Proteomes" id="UP000266841">
    <property type="component" value="Unassembled WGS sequence"/>
</dbReference>
<dbReference type="EC" id="2.7.1.20" evidence="4 11"/>
<dbReference type="GO" id="GO:0006166">
    <property type="term" value="P:purine ribonucleoside salvage"/>
    <property type="evidence" value="ECO:0007669"/>
    <property type="project" value="UniProtKB-KW"/>
</dbReference>
<dbReference type="SUPFAM" id="SSF53613">
    <property type="entry name" value="Ribokinase-like"/>
    <property type="match status" value="1"/>
</dbReference>
<evidence type="ECO:0000256" key="9">
    <source>
        <dbReference type="ARBA" id="ARBA00022840"/>
    </source>
</evidence>
<dbReference type="GO" id="GO:0005634">
    <property type="term" value="C:nucleus"/>
    <property type="evidence" value="ECO:0007669"/>
    <property type="project" value="TreeGrafter"/>
</dbReference>
<sequence>MAPFSGGSRALGVLARLGIPGAVPTEVEYPAKSMPRTTTDLLLTHAKPLHAHRSIRIANGHGQPAPRRLRGGRPGDSRQVLREAGRRHPRRGEAHAPLPGAGRQPQPAVHRRGGHAEHHPCRAVGPQRQRQARRDGLHGLRRHRQVRRAARGLRRQGRRQGTLHEGPHHAHGRLRRPRQGRRAVARDEARRREQLQAVPPRDPRVEGHLRGGQVLLHRRLLPHRFGRLAQGRRRARALRGQAVLPQPLGPFIVDFFGDQVATALEYADYLFCNESEAAAYGKKHGLGDDGKDLKEVALQVAASPKKGGKPRTVVFTQGSSATIVACNGTVTEYPVTLLPKEALVDTNGAGDSFVGGFLAAMLVGKDVKDCVEAGHFAARFIIQQSGCTLDKPCELKL</sequence>
<evidence type="ECO:0000256" key="5">
    <source>
        <dbReference type="ARBA" id="ARBA00022679"/>
    </source>
</evidence>
<comment type="similarity">
    <text evidence="3 11">Belongs to the carbohydrate kinase PfkB family.</text>
</comment>
<comment type="catalytic activity">
    <reaction evidence="11">
        <text>adenosine + ATP = AMP + ADP + H(+)</text>
        <dbReference type="Rhea" id="RHEA:20824"/>
        <dbReference type="ChEBI" id="CHEBI:15378"/>
        <dbReference type="ChEBI" id="CHEBI:16335"/>
        <dbReference type="ChEBI" id="CHEBI:30616"/>
        <dbReference type="ChEBI" id="CHEBI:456215"/>
        <dbReference type="ChEBI" id="CHEBI:456216"/>
        <dbReference type="EC" id="2.7.1.20"/>
    </reaction>
</comment>
<dbReference type="Gene3D" id="3.40.1190.20">
    <property type="match status" value="1"/>
</dbReference>
<feature type="domain" description="Carbohydrate kinase PfkB" evidence="13">
    <location>
        <begin position="244"/>
        <end position="390"/>
    </location>
</feature>
<evidence type="ECO:0000256" key="2">
    <source>
        <dbReference type="ARBA" id="ARBA00004801"/>
    </source>
</evidence>
<accession>K0TIC6</accession>
<dbReference type="GO" id="GO:0004001">
    <property type="term" value="F:adenosine kinase activity"/>
    <property type="evidence" value="ECO:0007669"/>
    <property type="project" value="UniProtKB-UniRule"/>
</dbReference>
<keyword evidence="8 11" id="KW-0418">Kinase</keyword>
<evidence type="ECO:0000256" key="7">
    <source>
        <dbReference type="ARBA" id="ARBA00022741"/>
    </source>
</evidence>
<dbReference type="AlphaFoldDB" id="K0TIC6"/>
<evidence type="ECO:0000313" key="15">
    <source>
        <dbReference type="Proteomes" id="UP000266841"/>
    </source>
</evidence>
<dbReference type="PANTHER" id="PTHR45769:SF3">
    <property type="entry name" value="ADENOSINE KINASE"/>
    <property type="match status" value="1"/>
</dbReference>
<keyword evidence="11" id="KW-0460">Magnesium</keyword>
<proteinExistence type="inferred from homology"/>
<comment type="function">
    <text evidence="11">ATP dependent phosphorylation of adenosine and other related nucleoside analogs to monophosphate derivatives.</text>
</comment>
<dbReference type="UniPathway" id="UPA00588">
    <property type="reaction ID" value="UER00659"/>
</dbReference>
<dbReference type="PANTHER" id="PTHR45769">
    <property type="entry name" value="ADENOSINE KINASE"/>
    <property type="match status" value="1"/>
</dbReference>
<evidence type="ECO:0000256" key="4">
    <source>
        <dbReference type="ARBA" id="ARBA00012119"/>
    </source>
</evidence>
<gene>
    <name evidence="14" type="ORF">THAOC_00853</name>
</gene>
<evidence type="ECO:0000256" key="1">
    <source>
        <dbReference type="ARBA" id="ARBA00001946"/>
    </source>
</evidence>
<comment type="cofactor">
    <cofactor evidence="1 11">
        <name>Mg(2+)</name>
        <dbReference type="ChEBI" id="CHEBI:18420"/>
    </cofactor>
</comment>